<dbReference type="Proteomes" id="UP000297245">
    <property type="component" value="Unassembled WGS sequence"/>
</dbReference>
<dbReference type="OrthoDB" id="3162794at2759"/>
<feature type="compositionally biased region" description="Basic and acidic residues" evidence="1">
    <location>
        <begin position="47"/>
        <end position="63"/>
    </location>
</feature>
<evidence type="ECO:0000256" key="1">
    <source>
        <dbReference type="SAM" id="MobiDB-lite"/>
    </source>
</evidence>
<feature type="region of interest" description="Disordered" evidence="1">
    <location>
        <begin position="1"/>
        <end position="63"/>
    </location>
</feature>
<feature type="compositionally biased region" description="Polar residues" evidence="1">
    <location>
        <begin position="1"/>
        <end position="11"/>
    </location>
</feature>
<protein>
    <submittedName>
        <fullName evidence="2">Uncharacterized protein</fullName>
    </submittedName>
</protein>
<feature type="compositionally biased region" description="Low complexity" evidence="1">
    <location>
        <begin position="14"/>
        <end position="23"/>
    </location>
</feature>
<dbReference type="Gene3D" id="3.80.10.10">
    <property type="entry name" value="Ribonuclease Inhibitor"/>
    <property type="match status" value="1"/>
</dbReference>
<accession>A0A4V4HB09</accession>
<evidence type="ECO:0000313" key="2">
    <source>
        <dbReference type="EMBL" id="THU77565.1"/>
    </source>
</evidence>
<dbReference type="InterPro" id="IPR032675">
    <property type="entry name" value="LRR_dom_sf"/>
</dbReference>
<organism evidence="2 3">
    <name type="scientific">Dendrothele bispora (strain CBS 962.96)</name>
    <dbReference type="NCBI Taxonomy" id="1314807"/>
    <lineage>
        <taxon>Eukaryota</taxon>
        <taxon>Fungi</taxon>
        <taxon>Dikarya</taxon>
        <taxon>Basidiomycota</taxon>
        <taxon>Agaricomycotina</taxon>
        <taxon>Agaricomycetes</taxon>
        <taxon>Agaricomycetidae</taxon>
        <taxon>Agaricales</taxon>
        <taxon>Agaricales incertae sedis</taxon>
        <taxon>Dendrothele</taxon>
    </lineage>
</organism>
<sequence>MWPKLTNLQRKNSSRPSPSNSSRRNSDTGYQSSASRKSLGVVSQSTTRDRAPEAGPEKTNYADDGLKHVELPIELLGEIGLYLEDPYDKLCLSLTSKLVHASVLPVLYSSIEFRGLDRCFEGVQWLMDRPHISHFVKELILRLNYSSFDRDGRDSKRSLMRLSGGSTNSHVMEREREKEISMLLEELAWSGNLEKLEGFFWGGRDVADDSLWKVLRDSCPKLKDVGTNVGLYLYKLQAQCELFKFNDLKGFSITTETTIARTDPILRYPDPFPSEMWDMLIKRSPRLEKLTLGGHFPMQYSCRSLDIFPVTNATWPHLRSLAIEIGGPLIDNEFTKYPYDFYSKFRIFLSQHPNITNLRTHGFPEFICPDFLDLNFVASEMPKYTPRIKTHHTLRELDLGGRPNVGVVAQEIGATLQRLPGLRKFRVWMDFSHDTAHLKVYDAIKEYRDMLMNAMELEELNVICTTKGKDSFLLDEFSQVMHPLHQLKRLELSKLHSVSDPSLVEAASQYVAENPTLEYVSITSNFREEGPHGWPLMRMYKKGTFRAVRDDEDIPKSLSVHEKSEEGFLWGGRRGTRRS</sequence>
<feature type="compositionally biased region" description="Polar residues" evidence="1">
    <location>
        <begin position="27"/>
        <end position="46"/>
    </location>
</feature>
<name>A0A4V4HB09_DENBC</name>
<keyword evidence="3" id="KW-1185">Reference proteome</keyword>
<dbReference type="SUPFAM" id="SSF52047">
    <property type="entry name" value="RNI-like"/>
    <property type="match status" value="1"/>
</dbReference>
<reference evidence="2 3" key="1">
    <citation type="journal article" date="2019" name="Nat. Ecol. Evol.">
        <title>Megaphylogeny resolves global patterns of mushroom evolution.</title>
        <authorList>
            <person name="Varga T."/>
            <person name="Krizsan K."/>
            <person name="Foldi C."/>
            <person name="Dima B."/>
            <person name="Sanchez-Garcia M."/>
            <person name="Sanchez-Ramirez S."/>
            <person name="Szollosi G.J."/>
            <person name="Szarkandi J.G."/>
            <person name="Papp V."/>
            <person name="Albert L."/>
            <person name="Andreopoulos W."/>
            <person name="Angelini C."/>
            <person name="Antonin V."/>
            <person name="Barry K.W."/>
            <person name="Bougher N.L."/>
            <person name="Buchanan P."/>
            <person name="Buyck B."/>
            <person name="Bense V."/>
            <person name="Catcheside P."/>
            <person name="Chovatia M."/>
            <person name="Cooper J."/>
            <person name="Damon W."/>
            <person name="Desjardin D."/>
            <person name="Finy P."/>
            <person name="Geml J."/>
            <person name="Haridas S."/>
            <person name="Hughes K."/>
            <person name="Justo A."/>
            <person name="Karasinski D."/>
            <person name="Kautmanova I."/>
            <person name="Kiss B."/>
            <person name="Kocsube S."/>
            <person name="Kotiranta H."/>
            <person name="LaButti K.M."/>
            <person name="Lechner B.E."/>
            <person name="Liimatainen K."/>
            <person name="Lipzen A."/>
            <person name="Lukacs Z."/>
            <person name="Mihaltcheva S."/>
            <person name="Morgado L.N."/>
            <person name="Niskanen T."/>
            <person name="Noordeloos M.E."/>
            <person name="Ohm R.A."/>
            <person name="Ortiz-Santana B."/>
            <person name="Ovrebo C."/>
            <person name="Racz N."/>
            <person name="Riley R."/>
            <person name="Savchenko A."/>
            <person name="Shiryaev A."/>
            <person name="Soop K."/>
            <person name="Spirin V."/>
            <person name="Szebenyi C."/>
            <person name="Tomsovsky M."/>
            <person name="Tulloss R.E."/>
            <person name="Uehling J."/>
            <person name="Grigoriev I.V."/>
            <person name="Vagvolgyi C."/>
            <person name="Papp T."/>
            <person name="Martin F.M."/>
            <person name="Miettinen O."/>
            <person name="Hibbett D.S."/>
            <person name="Nagy L.G."/>
        </authorList>
    </citation>
    <scope>NUCLEOTIDE SEQUENCE [LARGE SCALE GENOMIC DNA]</scope>
    <source>
        <strain evidence="2 3">CBS 962.96</strain>
    </source>
</reference>
<proteinExistence type="predicted"/>
<gene>
    <name evidence="2" type="ORF">K435DRAFT_88293</name>
</gene>
<dbReference type="EMBL" id="ML180402">
    <property type="protein sequence ID" value="THU77565.1"/>
    <property type="molecule type" value="Genomic_DNA"/>
</dbReference>
<dbReference type="AlphaFoldDB" id="A0A4V4HB09"/>
<evidence type="ECO:0000313" key="3">
    <source>
        <dbReference type="Proteomes" id="UP000297245"/>
    </source>
</evidence>